<evidence type="ECO:0000313" key="1">
    <source>
        <dbReference type="EMBL" id="KAJ8616513.1"/>
    </source>
</evidence>
<accession>A0ACC2K6H1</accession>
<reference evidence="1 2" key="1">
    <citation type="journal article" date="2022" name="Hortic Res">
        <title>A haplotype resolved chromosomal level avocado genome allows analysis of novel avocado genes.</title>
        <authorList>
            <person name="Nath O."/>
            <person name="Fletcher S.J."/>
            <person name="Hayward A."/>
            <person name="Shaw L.M."/>
            <person name="Masouleh A.K."/>
            <person name="Furtado A."/>
            <person name="Henry R.J."/>
            <person name="Mitter N."/>
        </authorList>
    </citation>
    <scope>NUCLEOTIDE SEQUENCE [LARGE SCALE GENOMIC DNA]</scope>
    <source>
        <strain evidence="2">cv. Hass</strain>
    </source>
</reference>
<proteinExistence type="predicted"/>
<dbReference type="Proteomes" id="UP001234297">
    <property type="component" value="Chromosome 12"/>
</dbReference>
<sequence>MLSLLVRMLYQAVFRSSNSERRLLQMRLMTLTGTPIRSKRARPPERTAKKVATLKVVEEGSQESNLLKSGCCIKLRNPEAMQRGHCRLGEIIAIEENPRVLTISEGGSQEFDFSITDMVGEASKEDFIRNLRPRLLEHVSLVLTAAGWDVVIWERGHRPSYLFVSSLKLGDHVVIACLLVEYVLYKKKTCRSGRISMIFGMAC</sequence>
<dbReference type="EMBL" id="CM056820">
    <property type="protein sequence ID" value="KAJ8616513.1"/>
    <property type="molecule type" value="Genomic_DNA"/>
</dbReference>
<protein>
    <submittedName>
        <fullName evidence="1">Uncharacterized protein</fullName>
    </submittedName>
</protein>
<name>A0ACC2K6H1_PERAE</name>
<evidence type="ECO:0000313" key="2">
    <source>
        <dbReference type="Proteomes" id="UP001234297"/>
    </source>
</evidence>
<comment type="caution">
    <text evidence="1">The sequence shown here is derived from an EMBL/GenBank/DDBJ whole genome shotgun (WGS) entry which is preliminary data.</text>
</comment>
<keyword evidence="2" id="KW-1185">Reference proteome</keyword>
<organism evidence="1 2">
    <name type="scientific">Persea americana</name>
    <name type="common">Avocado</name>
    <dbReference type="NCBI Taxonomy" id="3435"/>
    <lineage>
        <taxon>Eukaryota</taxon>
        <taxon>Viridiplantae</taxon>
        <taxon>Streptophyta</taxon>
        <taxon>Embryophyta</taxon>
        <taxon>Tracheophyta</taxon>
        <taxon>Spermatophyta</taxon>
        <taxon>Magnoliopsida</taxon>
        <taxon>Magnoliidae</taxon>
        <taxon>Laurales</taxon>
        <taxon>Lauraceae</taxon>
        <taxon>Persea</taxon>
    </lineage>
</organism>
<gene>
    <name evidence="1" type="ORF">MRB53_035885</name>
</gene>